<comment type="caution">
    <text evidence="1">The sequence shown here is derived from an EMBL/GenBank/DDBJ whole genome shotgun (WGS) entry which is preliminary data.</text>
</comment>
<name>A0ABS7Z4G2_9SPHI</name>
<organism evidence="1 2">
    <name type="scientific">Sphingobacterium bovistauri</name>
    <dbReference type="NCBI Taxonomy" id="2781959"/>
    <lineage>
        <taxon>Bacteria</taxon>
        <taxon>Pseudomonadati</taxon>
        <taxon>Bacteroidota</taxon>
        <taxon>Sphingobacteriia</taxon>
        <taxon>Sphingobacteriales</taxon>
        <taxon>Sphingobacteriaceae</taxon>
        <taxon>Sphingobacterium</taxon>
    </lineage>
</organism>
<dbReference type="RefSeq" id="WP_225551626.1">
    <property type="nucleotide sequence ID" value="NZ_JADEYP010000004.1"/>
</dbReference>
<keyword evidence="2" id="KW-1185">Reference proteome</keyword>
<dbReference type="PROSITE" id="PS51257">
    <property type="entry name" value="PROKAR_LIPOPROTEIN"/>
    <property type="match status" value="1"/>
</dbReference>
<reference evidence="1" key="1">
    <citation type="submission" date="2020-10" db="EMBL/GenBank/DDBJ databases">
        <authorList>
            <person name="Lu T."/>
            <person name="Wang Q."/>
            <person name="Han X."/>
        </authorList>
    </citation>
    <scope>NUCLEOTIDE SEQUENCE</scope>
    <source>
        <strain evidence="1">WQ 366</strain>
    </source>
</reference>
<dbReference type="EMBL" id="JADEYP010000004">
    <property type="protein sequence ID" value="MCA5004301.1"/>
    <property type="molecule type" value="Genomic_DNA"/>
</dbReference>
<protein>
    <submittedName>
        <fullName evidence="1">DUF4302 domain-containing protein</fullName>
    </submittedName>
</protein>
<proteinExistence type="predicted"/>
<dbReference type="Proteomes" id="UP001165302">
    <property type="component" value="Unassembled WGS sequence"/>
</dbReference>
<gene>
    <name evidence="1" type="ORF">IPZ78_03910</name>
</gene>
<evidence type="ECO:0000313" key="1">
    <source>
        <dbReference type="EMBL" id="MCA5004301.1"/>
    </source>
</evidence>
<accession>A0ABS7Z4G2</accession>
<sequence>MKKYNIIYMLAVLLFALVSCEKDEMQIKKEDIFASVDKKELDLKEALGATPEGWVMMVKGTASRNAYFPIIMKFDTAKNLVSMVSPFGIQANNKSTYLINRGASGVVLNFSGGSAISALMRRGAYLSDITDYQFNVLDVKSDTLTIQGIRSGPSYAKEGGVIYKLFKKPVTWNWDGPLELDFRQTTNHVYINKWSRVNLKNHLSGDSLFVLLNINPNSYNQASWSVTDAFLSDASSRVFDPHFLMNGTWMEAATSSATAGLNTTVYGFTQGYNSLTVFQTWGSNTLNVNNPLFNTKYGFSYLVYNKVTKSGNNALIELEAYDKQGKPIVSGVYTVYP</sequence>
<evidence type="ECO:0000313" key="2">
    <source>
        <dbReference type="Proteomes" id="UP001165302"/>
    </source>
</evidence>